<dbReference type="eggNOG" id="ENOG5032YI3">
    <property type="taxonomic scope" value="Bacteria"/>
</dbReference>
<evidence type="ECO:0000313" key="1">
    <source>
        <dbReference type="EMBL" id="AEX85741.1"/>
    </source>
</evidence>
<dbReference type="HOGENOM" id="CLU_1160229_0_0_0"/>
<dbReference type="PROSITE" id="PS51257">
    <property type="entry name" value="PROKAR_LIPOPROTEIN"/>
    <property type="match status" value="1"/>
</dbReference>
<proteinExistence type="predicted"/>
<dbReference type="KEGG" id="mpz:Marpi_1338"/>
<evidence type="ECO:0008006" key="3">
    <source>
        <dbReference type="Google" id="ProtNLM"/>
    </source>
</evidence>
<gene>
    <name evidence="1" type="ordered locus">Marpi_1338</name>
</gene>
<reference evidence="2" key="2">
    <citation type="submission" date="2012-01" db="EMBL/GenBank/DDBJ databases">
        <title>Complete sequence of chromosome of Marinitoga piezophila KA3.</title>
        <authorList>
            <person name="Lucas S."/>
            <person name="Han J."/>
            <person name="Lapidus A."/>
            <person name="Cheng J.-F."/>
            <person name="Goodwin L."/>
            <person name="Pitluck S."/>
            <person name="Peters L."/>
            <person name="Mikhailova N."/>
            <person name="Teshima H."/>
            <person name="Detter J.C."/>
            <person name="Han C."/>
            <person name="Tapia R."/>
            <person name="Land M."/>
            <person name="Hauser L."/>
            <person name="Kyrpides N."/>
            <person name="Ivanova N."/>
            <person name="Pagani I."/>
            <person name="Jebbar M."/>
            <person name="Vannier P."/>
            <person name="Oger P."/>
            <person name="Cario A."/>
            <person name="Bartlett D."/>
            <person name="Noll K.M."/>
            <person name="Woyke T."/>
        </authorList>
    </citation>
    <scope>NUCLEOTIDE SEQUENCE [LARGE SCALE GENOMIC DNA]</scope>
    <source>
        <strain evidence="2">DSM 14283 / JCM 11233 / KA3</strain>
    </source>
</reference>
<keyword evidence="2" id="KW-1185">Reference proteome</keyword>
<name>H2J3C5_MARPK</name>
<dbReference type="OrthoDB" id="42205at2"/>
<organism evidence="1 2">
    <name type="scientific">Marinitoga piezophila (strain DSM 14283 / JCM 11233 / KA3)</name>
    <dbReference type="NCBI Taxonomy" id="443254"/>
    <lineage>
        <taxon>Bacteria</taxon>
        <taxon>Thermotogati</taxon>
        <taxon>Thermotogota</taxon>
        <taxon>Thermotogae</taxon>
        <taxon>Petrotogales</taxon>
        <taxon>Petrotogaceae</taxon>
        <taxon>Marinitoga</taxon>
    </lineage>
</organism>
<dbReference type="STRING" id="443254.Marpi_1338"/>
<accession>H2J3C5</accession>
<dbReference type="AlphaFoldDB" id="H2J3C5"/>
<dbReference type="EMBL" id="CP003257">
    <property type="protein sequence ID" value="AEX85741.1"/>
    <property type="molecule type" value="Genomic_DNA"/>
</dbReference>
<sequence length="241" mass="27740">MRKVLILILFSIFLFSGCLMNILGLSVPEGLYVGYDGNNWMQTDDKTLIENSKFVYDANLKLYKVTIDKEKINFGEIQNNDSIFKMGYYKVYYVKNDGNIASNSIPILETAATEDKITIYLDLERLSEGKSTGIGDDTKLNMEWYFAGTPNNWTPEKMTKKDDYFEITINKTYNANDSIEYKIPPSTTWMPWQMIFNGEVYSDSSQNQRYTFKSNVNGFTVKFYPLIGKVDIVELKVGDSQ</sequence>
<dbReference type="RefSeq" id="WP_014296812.1">
    <property type="nucleotide sequence ID" value="NC_016751.1"/>
</dbReference>
<reference evidence="1 2" key="1">
    <citation type="journal article" date="2012" name="J. Bacteriol.">
        <title>Complete Genome Sequence of the Thermophilic, Piezophilic, Heterotrophic Bacterium Marinitoga piezophila KA3.</title>
        <authorList>
            <person name="Lucas S."/>
            <person name="Han J."/>
            <person name="Lapidus A."/>
            <person name="Cheng J.F."/>
            <person name="Goodwin L.A."/>
            <person name="Pitluck S."/>
            <person name="Peters L."/>
            <person name="Mikhailova N."/>
            <person name="Teshima H."/>
            <person name="Detter J.C."/>
            <person name="Han C."/>
            <person name="Tapia R."/>
            <person name="Land M."/>
            <person name="Hauser L."/>
            <person name="Kyrpides N.C."/>
            <person name="Ivanova N."/>
            <person name="Pagani I."/>
            <person name="Vannier P."/>
            <person name="Oger P."/>
            <person name="Bartlett D.H."/>
            <person name="Noll K.M."/>
            <person name="Woyke T."/>
            <person name="Jebbar M."/>
        </authorList>
    </citation>
    <scope>NUCLEOTIDE SEQUENCE [LARGE SCALE GENOMIC DNA]</scope>
    <source>
        <strain evidence="2">DSM 14283 / JCM 11233 / KA3</strain>
    </source>
</reference>
<dbReference type="Proteomes" id="UP000007161">
    <property type="component" value="Chromosome"/>
</dbReference>
<evidence type="ECO:0000313" key="2">
    <source>
        <dbReference type="Proteomes" id="UP000007161"/>
    </source>
</evidence>
<protein>
    <recommendedName>
        <fullName evidence="3">Lipoprotein</fullName>
    </recommendedName>
</protein>